<evidence type="ECO:0000256" key="5">
    <source>
        <dbReference type="ARBA" id="ARBA00023242"/>
    </source>
</evidence>
<keyword evidence="5" id="KW-0539">Nucleus</keyword>
<dbReference type="Proteomes" id="UP000240830">
    <property type="component" value="Unassembled WGS sequence"/>
</dbReference>
<organism evidence="9 10">
    <name type="scientific">Paramicrosporidium saccamoebae</name>
    <dbReference type="NCBI Taxonomy" id="1246581"/>
    <lineage>
        <taxon>Eukaryota</taxon>
        <taxon>Fungi</taxon>
        <taxon>Fungi incertae sedis</taxon>
        <taxon>Cryptomycota</taxon>
        <taxon>Cryptomycota incertae sedis</taxon>
        <taxon>Paramicrosporidium</taxon>
    </lineage>
</organism>
<dbReference type="Pfam" id="PF04147">
    <property type="entry name" value="Nop14"/>
    <property type="match status" value="2"/>
</dbReference>
<feature type="region of interest" description="Disordered" evidence="8">
    <location>
        <begin position="636"/>
        <end position="664"/>
    </location>
</feature>
<evidence type="ECO:0000256" key="1">
    <source>
        <dbReference type="ARBA" id="ARBA00004604"/>
    </source>
</evidence>
<evidence type="ECO:0000256" key="2">
    <source>
        <dbReference type="ARBA" id="ARBA00007466"/>
    </source>
</evidence>
<evidence type="ECO:0000256" key="7">
    <source>
        <dbReference type="SAM" id="Coils"/>
    </source>
</evidence>
<evidence type="ECO:0008006" key="11">
    <source>
        <dbReference type="Google" id="ProtNLM"/>
    </source>
</evidence>
<sequence>MGKKAAPSSLAFKAGAAKRLQAKPNMFDLKVNKTKFQVLNKNVVGSKGNPTRSKAKSLQVRQKTLLPELGRRGRTGEFVDRRFGEKTPGLSSEEKMLERFSRERLKTNKKKSVFNLNDEDYSHTMTLTHRGRNINDLDAFDSEPEGSDYDSDGGLDSHIVGSGHFGGPGIDNEKRTKAEIMQEVISKSKMHKYERQRVKDANTVLCDDLDADFHSLLDVLEPRDSFRERTLPKDDDYTEAVRTMAFEKRSRPSDRTKTEEEISQAKKDRHTKESESLRKRMHGDLNVTDSEDEEEHAGSDADKSIRRVMDQAGQLLDTIIQDTNLALVTEAYIKLVDLCKTNSVIPVARVFRERLSLITESMNAQIENFAAPKMPSKDSLILFHVIGRIFSTSDYHHIVVTPAQLLMSAYLGHGRMTRPFHLLSALFIMQTMLNYQKVSKRLVPELFGLLGPLLTLCFGLKRSGWSQYSEDRYMSRSVHDLLGQELTSVPSARAISFEDLNNAEDGQLSKEMVTSFLLHILTEAVEIYKDNVAAPELFIPLLQTLKCCPTTAAVAQPLLEVIKSKQEARKPLQLQKSKPIAIPQLIPDLDDGPSREEREQNMLKRQYKRELKGAKKELKKDSAFLAQQKLQMRLEADRKYQDRQRQILGSISNETSHDAKRRRK</sequence>
<feature type="compositionally biased region" description="Basic and acidic residues" evidence="8">
    <location>
        <begin position="245"/>
        <end position="278"/>
    </location>
</feature>
<dbReference type="EMBL" id="MTSL01000107">
    <property type="protein sequence ID" value="PJF18690.1"/>
    <property type="molecule type" value="Genomic_DNA"/>
</dbReference>
<name>A0A2H9TM14_9FUNG</name>
<evidence type="ECO:0000313" key="9">
    <source>
        <dbReference type="EMBL" id="PJF18690.1"/>
    </source>
</evidence>
<dbReference type="GO" id="GO:0030692">
    <property type="term" value="C:Noc4p-Nop14p complex"/>
    <property type="evidence" value="ECO:0007669"/>
    <property type="project" value="TreeGrafter"/>
</dbReference>
<dbReference type="AlphaFoldDB" id="A0A2H9TM14"/>
<feature type="compositionally biased region" description="Basic and acidic residues" evidence="8">
    <location>
        <begin position="636"/>
        <end position="645"/>
    </location>
</feature>
<dbReference type="GO" id="GO:0030490">
    <property type="term" value="P:maturation of SSU-rRNA"/>
    <property type="evidence" value="ECO:0007669"/>
    <property type="project" value="TreeGrafter"/>
</dbReference>
<keyword evidence="7" id="KW-0175">Coiled coil</keyword>
<evidence type="ECO:0000256" key="8">
    <source>
        <dbReference type="SAM" id="MobiDB-lite"/>
    </source>
</evidence>
<evidence type="ECO:0000313" key="10">
    <source>
        <dbReference type="Proteomes" id="UP000240830"/>
    </source>
</evidence>
<comment type="similarity">
    <text evidence="2">Belongs to the NOP14 family.</text>
</comment>
<gene>
    <name evidence="9" type="ORF">PSACC_01494</name>
</gene>
<protein>
    <recommendedName>
        <fullName evidence="11">Nucleolar protein 14</fullName>
    </recommendedName>
</protein>
<feature type="region of interest" description="Disordered" evidence="8">
    <location>
        <begin position="244"/>
        <end position="304"/>
    </location>
</feature>
<evidence type="ECO:0000256" key="6">
    <source>
        <dbReference type="ARBA" id="ARBA00024695"/>
    </source>
</evidence>
<feature type="coiled-coil region" evidence="7">
    <location>
        <begin position="597"/>
        <end position="628"/>
    </location>
</feature>
<keyword evidence="10" id="KW-1185">Reference proteome</keyword>
<accession>A0A2H9TM14</accession>
<evidence type="ECO:0000256" key="4">
    <source>
        <dbReference type="ARBA" id="ARBA00022552"/>
    </source>
</evidence>
<comment type="caution">
    <text evidence="9">The sequence shown here is derived from an EMBL/GenBank/DDBJ whole genome shotgun (WGS) entry which is preliminary data.</text>
</comment>
<comment type="function">
    <text evidence="6">Involved in nucleolar processing of pre-18S ribosomal RNA. Has a role in the nuclear export of 40S pre-ribosomal subunit to the cytoplasm.</text>
</comment>
<keyword evidence="4" id="KW-0698">rRNA processing</keyword>
<dbReference type="PANTHER" id="PTHR23183:SF0">
    <property type="entry name" value="NUCLEOLAR PROTEIN 14"/>
    <property type="match status" value="1"/>
</dbReference>
<reference evidence="9 10" key="1">
    <citation type="submission" date="2016-10" db="EMBL/GenBank/DDBJ databases">
        <title>The genome of Paramicrosporidium saccamoebae is the missing link in understanding Cryptomycota and Microsporidia evolution.</title>
        <authorList>
            <person name="Quandt C.A."/>
            <person name="Beaudet D."/>
            <person name="Corsaro D."/>
            <person name="Michel R."/>
            <person name="Corradi N."/>
            <person name="James T."/>
        </authorList>
    </citation>
    <scope>NUCLEOTIDE SEQUENCE [LARGE SCALE GENOMIC DNA]</scope>
    <source>
        <strain evidence="9 10">KSL3</strain>
    </source>
</reference>
<dbReference type="OrthoDB" id="441771at2759"/>
<evidence type="ECO:0000256" key="3">
    <source>
        <dbReference type="ARBA" id="ARBA00022517"/>
    </source>
</evidence>
<proteinExistence type="inferred from homology"/>
<dbReference type="InterPro" id="IPR007276">
    <property type="entry name" value="Nop14"/>
</dbReference>
<dbReference type="GO" id="GO:0032040">
    <property type="term" value="C:small-subunit processome"/>
    <property type="evidence" value="ECO:0007669"/>
    <property type="project" value="InterPro"/>
</dbReference>
<keyword evidence="3" id="KW-0690">Ribosome biogenesis</keyword>
<dbReference type="STRING" id="1246581.A0A2H9TM14"/>
<comment type="subcellular location">
    <subcellularLocation>
        <location evidence="1">Nucleus</location>
        <location evidence="1">Nucleolus</location>
    </subcellularLocation>
</comment>
<dbReference type="PANTHER" id="PTHR23183">
    <property type="entry name" value="NOP14"/>
    <property type="match status" value="1"/>
</dbReference>